<evidence type="ECO:0000313" key="11">
    <source>
        <dbReference type="EMBL" id="CBX91680.1"/>
    </source>
</evidence>
<evidence type="ECO:0000256" key="1">
    <source>
        <dbReference type="ARBA" id="ARBA00004370"/>
    </source>
</evidence>
<dbReference type="InterPro" id="IPR005018">
    <property type="entry name" value="DOMON_domain"/>
</dbReference>
<reference evidence="12" key="1">
    <citation type="journal article" date="2011" name="Nat. Commun.">
        <title>Effector diversification within compartments of the Leptosphaeria maculans genome affected by Repeat-Induced Point mutations.</title>
        <authorList>
            <person name="Rouxel T."/>
            <person name="Grandaubert J."/>
            <person name="Hane J.K."/>
            <person name="Hoede C."/>
            <person name="van de Wouw A.P."/>
            <person name="Couloux A."/>
            <person name="Dominguez V."/>
            <person name="Anthouard V."/>
            <person name="Bally P."/>
            <person name="Bourras S."/>
            <person name="Cozijnsen A.J."/>
            <person name="Ciuffetti L.M."/>
            <person name="Degrave A."/>
            <person name="Dilmaghani A."/>
            <person name="Duret L."/>
            <person name="Fudal I."/>
            <person name="Goodwin S.B."/>
            <person name="Gout L."/>
            <person name="Glaser N."/>
            <person name="Linglin J."/>
            <person name="Kema G.H.J."/>
            <person name="Lapalu N."/>
            <person name="Lawrence C.B."/>
            <person name="May K."/>
            <person name="Meyer M."/>
            <person name="Ollivier B."/>
            <person name="Poulain J."/>
            <person name="Schoch C.L."/>
            <person name="Simon A."/>
            <person name="Spatafora J.W."/>
            <person name="Stachowiak A."/>
            <person name="Turgeon B.G."/>
            <person name="Tyler B.M."/>
            <person name="Vincent D."/>
            <person name="Weissenbach J."/>
            <person name="Amselem J."/>
            <person name="Quesneville H."/>
            <person name="Oliver R.P."/>
            <person name="Wincker P."/>
            <person name="Balesdent M.-H."/>
            <person name="Howlett B.J."/>
        </authorList>
    </citation>
    <scope>NUCLEOTIDE SEQUENCE [LARGE SCALE GENOMIC DNA]</scope>
    <source>
        <strain evidence="12">JN3 / isolate v23.1.3 / race Av1-4-5-6-7-8</strain>
    </source>
</reference>
<protein>
    <recommendedName>
        <fullName evidence="13">Cytochrome b561 domain-containing protein</fullName>
    </recommendedName>
</protein>
<feature type="compositionally biased region" description="Polar residues" evidence="7">
    <location>
        <begin position="229"/>
        <end position="243"/>
    </location>
</feature>
<feature type="transmembrane region" description="Helical" evidence="8">
    <location>
        <begin position="434"/>
        <end position="454"/>
    </location>
</feature>
<evidence type="ECO:0000313" key="12">
    <source>
        <dbReference type="Proteomes" id="UP000002668"/>
    </source>
</evidence>
<gene>
    <name evidence="11" type="ORF">LEMA_P071880.1</name>
</gene>
<dbReference type="PANTHER" id="PTHR47797:SF1">
    <property type="entry name" value="CYTOCHROME B561 DOMAIN-CONTAINING PROTEIN-RELATED"/>
    <property type="match status" value="1"/>
</dbReference>
<dbReference type="PANTHER" id="PTHR47797">
    <property type="entry name" value="DEHYDROGENASE, PUTATIVE (AFU_ORTHOLOGUE AFUA_8G05805)-RELATED"/>
    <property type="match status" value="1"/>
</dbReference>
<dbReference type="EMBL" id="FP929072">
    <property type="protein sequence ID" value="CBX91680.1"/>
    <property type="molecule type" value="Genomic_DNA"/>
</dbReference>
<dbReference type="VEuPathDB" id="FungiDB:LEMA_P071880.1"/>
<dbReference type="PROSITE" id="PS50836">
    <property type="entry name" value="DOMON"/>
    <property type="match status" value="1"/>
</dbReference>
<evidence type="ECO:0000256" key="5">
    <source>
        <dbReference type="ARBA" id="ARBA00022989"/>
    </source>
</evidence>
<evidence type="ECO:0000256" key="6">
    <source>
        <dbReference type="ARBA" id="ARBA00023136"/>
    </source>
</evidence>
<comment type="subcellular location">
    <subcellularLocation>
        <location evidence="1">Membrane</location>
    </subcellularLocation>
</comment>
<keyword evidence="6 8" id="KW-0472">Membrane</keyword>
<dbReference type="OMA" id="MSIVFIA"/>
<proteinExistence type="predicted"/>
<dbReference type="PROSITE" id="PS50939">
    <property type="entry name" value="CYTOCHROME_B561"/>
    <property type="match status" value="1"/>
</dbReference>
<dbReference type="CDD" id="cd09630">
    <property type="entry name" value="CDH_like_cytochrome"/>
    <property type="match status" value="1"/>
</dbReference>
<dbReference type="Proteomes" id="UP000002668">
    <property type="component" value="Genome"/>
</dbReference>
<dbReference type="STRING" id="985895.E4ZK85"/>
<dbReference type="HOGENOM" id="CLU_031471_1_0_1"/>
<keyword evidence="4" id="KW-0249">Electron transport</keyword>
<feature type="domain" description="DOMON" evidence="9">
    <location>
        <begin position="41"/>
        <end position="164"/>
    </location>
</feature>
<evidence type="ECO:0000256" key="3">
    <source>
        <dbReference type="ARBA" id="ARBA00022692"/>
    </source>
</evidence>
<dbReference type="SMART" id="SM00665">
    <property type="entry name" value="B561"/>
    <property type="match status" value="1"/>
</dbReference>
<organism evidence="12">
    <name type="scientific">Leptosphaeria maculans (strain JN3 / isolate v23.1.3 / race Av1-4-5-6-7-8)</name>
    <name type="common">Blackleg fungus</name>
    <name type="synonym">Phoma lingam</name>
    <dbReference type="NCBI Taxonomy" id="985895"/>
    <lineage>
        <taxon>Eukaryota</taxon>
        <taxon>Fungi</taxon>
        <taxon>Dikarya</taxon>
        <taxon>Ascomycota</taxon>
        <taxon>Pezizomycotina</taxon>
        <taxon>Dothideomycetes</taxon>
        <taxon>Pleosporomycetidae</taxon>
        <taxon>Pleosporales</taxon>
        <taxon>Pleosporineae</taxon>
        <taxon>Leptosphaeriaceae</taxon>
        <taxon>Plenodomus</taxon>
        <taxon>Plenodomus lingam/Leptosphaeria maculans species complex</taxon>
    </lineage>
</organism>
<feature type="transmembrane region" description="Helical" evidence="8">
    <location>
        <begin position="466"/>
        <end position="486"/>
    </location>
</feature>
<evidence type="ECO:0000259" key="10">
    <source>
        <dbReference type="PROSITE" id="PS50939"/>
    </source>
</evidence>
<feature type="compositionally biased region" description="Low complexity" evidence="7">
    <location>
        <begin position="300"/>
        <end position="311"/>
    </location>
</feature>
<dbReference type="AlphaFoldDB" id="E4ZK85"/>
<keyword evidence="3 8" id="KW-0812">Transmembrane</keyword>
<dbReference type="InterPro" id="IPR006593">
    <property type="entry name" value="Cyt_b561/ferric_Rdtase_TM"/>
</dbReference>
<evidence type="ECO:0000256" key="4">
    <source>
        <dbReference type="ARBA" id="ARBA00022982"/>
    </source>
</evidence>
<evidence type="ECO:0000259" key="9">
    <source>
        <dbReference type="PROSITE" id="PS50836"/>
    </source>
</evidence>
<feature type="transmembrane region" description="Helical" evidence="8">
    <location>
        <begin position="357"/>
        <end position="383"/>
    </location>
</feature>
<dbReference type="SUPFAM" id="SSF49344">
    <property type="entry name" value="CBD9-like"/>
    <property type="match status" value="1"/>
</dbReference>
<dbReference type="eggNOG" id="KOG4293">
    <property type="taxonomic scope" value="Eukaryota"/>
</dbReference>
<dbReference type="SMART" id="SM00664">
    <property type="entry name" value="DoH"/>
    <property type="match status" value="1"/>
</dbReference>
<evidence type="ECO:0000256" key="2">
    <source>
        <dbReference type="ARBA" id="ARBA00022448"/>
    </source>
</evidence>
<dbReference type="Gene3D" id="2.60.40.1210">
    <property type="entry name" value="Cellobiose dehydrogenase, cytochrome domain"/>
    <property type="match status" value="1"/>
</dbReference>
<dbReference type="InterPro" id="IPR015920">
    <property type="entry name" value="Cellobiose_DH-like_cyt"/>
</dbReference>
<evidence type="ECO:0000256" key="8">
    <source>
        <dbReference type="SAM" id="Phobius"/>
    </source>
</evidence>
<dbReference type="OrthoDB" id="19261at2759"/>
<keyword evidence="2" id="KW-0813">Transport</keyword>
<sequence>MYEGKPCGFLIGRDRTRVTVSGVKMTRYQINAQVADISPSDNVRFKLNIPESTASSGSGDIFFSISAPSSYEWIALGQGNGMGGSNMFLVYTSSSGSNVTLSPRTASGYNPPSVNGDADVTLLEGSGVTDGVMTANVKCANCNSWSGGTMDFSASTGNWIYAYQSSGGPKNTDEQSASIKQHNNQATFQWDFADAKGGSSVNPFLATTPSGTGTAGTAASSCIPRPASASDSGTVSGASTALASPTPTSDDSDSEDDHDNDHENPWNGRPTSWSTARPTGGRPPAKRQDQLPYCDEITNSEDGSNSNNDSGFITIGGSSGGGNRKTMVIAHGVLASLAFVILFPAGAIAIRLASFPGVIWLHAAFQALAYLVYIAGVGLGVYLATEMDLLDHYHAIIGILVLIVVFFQPMTGWIHHMLFKKYSHRTIWSQAHIWVGRLAVTLGIINGGLGLRLADSMRMSSRGGMIAYGVIAGLVWLVWAAAIVVGERRRKRMTGSERREMRSGDVRPPNGHYAPKGQQ</sequence>
<keyword evidence="5 8" id="KW-1133">Transmembrane helix</keyword>
<feature type="transmembrane region" description="Helical" evidence="8">
    <location>
        <begin position="395"/>
        <end position="414"/>
    </location>
</feature>
<dbReference type="Pfam" id="PF16010">
    <property type="entry name" value="CDH-cyt"/>
    <property type="match status" value="1"/>
</dbReference>
<feature type="region of interest" description="Disordered" evidence="7">
    <location>
        <begin position="203"/>
        <end position="312"/>
    </location>
</feature>
<keyword evidence="12" id="KW-1185">Reference proteome</keyword>
<evidence type="ECO:0008006" key="13">
    <source>
        <dbReference type="Google" id="ProtNLM"/>
    </source>
</evidence>
<feature type="compositionally biased region" description="Low complexity" evidence="7">
    <location>
        <begin position="206"/>
        <end position="221"/>
    </location>
</feature>
<feature type="domain" description="Cytochrome b561" evidence="10">
    <location>
        <begin position="294"/>
        <end position="488"/>
    </location>
</feature>
<dbReference type="InParanoid" id="E4ZK85"/>
<dbReference type="Gene3D" id="1.20.120.1770">
    <property type="match status" value="1"/>
</dbReference>
<dbReference type="GO" id="GO:0016020">
    <property type="term" value="C:membrane"/>
    <property type="evidence" value="ECO:0007669"/>
    <property type="project" value="UniProtKB-SubCell"/>
</dbReference>
<feature type="compositionally biased region" description="Basic and acidic residues" evidence="7">
    <location>
        <begin position="494"/>
        <end position="505"/>
    </location>
</feature>
<dbReference type="CDD" id="cd08760">
    <property type="entry name" value="Cyt_b561_FRRS1_like"/>
    <property type="match status" value="1"/>
</dbReference>
<feature type="region of interest" description="Disordered" evidence="7">
    <location>
        <begin position="494"/>
        <end position="519"/>
    </location>
</feature>
<accession>E4ZK85</accession>
<name>E4ZK85_LEPMJ</name>
<feature type="transmembrane region" description="Helical" evidence="8">
    <location>
        <begin position="328"/>
        <end position="350"/>
    </location>
</feature>
<evidence type="ECO:0000256" key="7">
    <source>
        <dbReference type="SAM" id="MobiDB-lite"/>
    </source>
</evidence>